<comment type="caution">
    <text evidence="2">The sequence shown here is derived from an EMBL/GenBank/DDBJ whole genome shotgun (WGS) entry which is preliminary data.</text>
</comment>
<name>A0A8H7DGS8_9AGAR</name>
<reference evidence="2" key="1">
    <citation type="submission" date="2020-05" db="EMBL/GenBank/DDBJ databases">
        <title>Mycena genomes resolve the evolution of fungal bioluminescence.</title>
        <authorList>
            <person name="Tsai I.J."/>
        </authorList>
    </citation>
    <scope>NUCLEOTIDE SEQUENCE</scope>
    <source>
        <strain evidence="2">CCC161011</strain>
    </source>
</reference>
<organism evidence="2 3">
    <name type="scientific">Mycena venus</name>
    <dbReference type="NCBI Taxonomy" id="2733690"/>
    <lineage>
        <taxon>Eukaryota</taxon>
        <taxon>Fungi</taxon>
        <taxon>Dikarya</taxon>
        <taxon>Basidiomycota</taxon>
        <taxon>Agaricomycotina</taxon>
        <taxon>Agaricomycetes</taxon>
        <taxon>Agaricomycetidae</taxon>
        <taxon>Agaricales</taxon>
        <taxon>Marasmiineae</taxon>
        <taxon>Mycenaceae</taxon>
        <taxon>Mycena</taxon>
    </lineage>
</organism>
<sequence length="948" mass="107212">MWNDYDDDDVFPRENGSLDSEWQLCKCTKCAKLCDGGNKISKRTWSRHHETLTSRPSRRAVPTSFKSIGSAAVSKESRPRSDSDEIAAGPAFETQSFAMDINDILPVQHPAQASQPLEQPLLFPAADTSLDLQEIEELDLVSDDENFNFEPVQIPEDPASDSESDGPAPDSGEDRQLQQINAPSLAGSTAPDVPRFVPMEPRRSTITGTVFSVRPPWRSISIESVKIEKLRISLGFIEALESACKQNSQLAPGDDERLWNPPCKLLDTSDPGIRQALKTFMGADAPVTEETFNAFRDAALEHHPDDDFPTFYKTKMALAELTGISPIETDMCPNSCIAYTGPFAELDKCPYPECSEPRYDQAKLQKGFHEARTKFWTIPIGPYLQSLWRHPETAKEMKYRRDCDRKIREQTTVTPDSWSDIFDGADYVKLVRDGVIQPTDMVLLFSIDGAQLYAHKASDCWIYIWVILDLRPGLRYKKKFVIPGGFIPGPNPPKNVDSYTFIGLHHLAVIQREGLPIWDASADPDSPDAFFTSYLYVFLSTADGPGQQHMSGSNGHTARVACRFFCGLKGRHRYQAPQYYPVLLKPLNSKYGAAEREDVDIQTDLRSSLSSEASIQQYNSAISHLLTSRNKTEYKARQTECGFGKPSIWSGLPRCLGPPGIFPADLMHYILNIGDLLSGLWTGKLDKVYPPDRADSWPWRVLTGDKWTQHGAAVHACHHYFPDNFDHVPRNPSEKINSGYKAKEWQHWLFGLGPALLYGLLPSKYWLNFCKLVHVVHLLHQYSISKSSLLIAYRLVLQFTYEFEELYYERRSERIHFVCQSIHTPMHMVQEVRRVGNLILYAQWTLERTIGNLGEEIRQPKYMFANLSQRGLYRAQLNALKAMDPSFDRLGHKETQLPTGAVDVGDGYQLRPKIDNAACAPETAAELEALKLYLSNIWNQPFDDKQDN</sequence>
<dbReference type="PANTHER" id="PTHR46579:SF1">
    <property type="entry name" value="F5_8 TYPE C DOMAIN-CONTAINING PROTEIN"/>
    <property type="match status" value="1"/>
</dbReference>
<dbReference type="EMBL" id="JACAZI010000001">
    <property type="protein sequence ID" value="KAF7372582.1"/>
    <property type="molecule type" value="Genomic_DNA"/>
</dbReference>
<accession>A0A8H7DGS8</accession>
<gene>
    <name evidence="2" type="ORF">MVEN_00121000</name>
</gene>
<feature type="region of interest" description="Disordered" evidence="1">
    <location>
        <begin position="47"/>
        <end position="85"/>
    </location>
</feature>
<keyword evidence="3" id="KW-1185">Reference proteome</keyword>
<proteinExistence type="predicted"/>
<dbReference type="OrthoDB" id="3261594at2759"/>
<evidence type="ECO:0000313" key="2">
    <source>
        <dbReference type="EMBL" id="KAF7372582.1"/>
    </source>
</evidence>
<protein>
    <submittedName>
        <fullName evidence="2">Uncharacterized protein</fullName>
    </submittedName>
</protein>
<dbReference type="PANTHER" id="PTHR46579">
    <property type="entry name" value="F5/8 TYPE C DOMAIN-CONTAINING PROTEIN-RELATED"/>
    <property type="match status" value="1"/>
</dbReference>
<dbReference type="Proteomes" id="UP000620124">
    <property type="component" value="Unassembled WGS sequence"/>
</dbReference>
<dbReference type="AlphaFoldDB" id="A0A8H7DGS8"/>
<evidence type="ECO:0000313" key="3">
    <source>
        <dbReference type="Proteomes" id="UP000620124"/>
    </source>
</evidence>
<evidence type="ECO:0000256" key="1">
    <source>
        <dbReference type="SAM" id="MobiDB-lite"/>
    </source>
</evidence>
<feature type="region of interest" description="Disordered" evidence="1">
    <location>
        <begin position="150"/>
        <end position="175"/>
    </location>
</feature>